<dbReference type="Pfam" id="PF09184">
    <property type="entry name" value="PPP4R2"/>
    <property type="match status" value="1"/>
</dbReference>
<evidence type="ECO:0000256" key="1">
    <source>
        <dbReference type="ARBA" id="ARBA00009207"/>
    </source>
</evidence>
<dbReference type="GO" id="GO:0005634">
    <property type="term" value="C:nucleus"/>
    <property type="evidence" value="ECO:0007669"/>
    <property type="project" value="TreeGrafter"/>
</dbReference>
<accession>A0A8W7PSN8</accession>
<evidence type="ECO:0000313" key="3">
    <source>
        <dbReference type="EnsemblMetazoa" id="ACOM036900-PA.1"/>
    </source>
</evidence>
<comment type="similarity">
    <text evidence="1">Belongs to the PPP4R2 family.</text>
</comment>
<proteinExistence type="inferred from homology"/>
<name>A0A8W7PSN8_ANOCL</name>
<dbReference type="GO" id="GO:0019888">
    <property type="term" value="F:protein phosphatase regulator activity"/>
    <property type="evidence" value="ECO:0007669"/>
    <property type="project" value="InterPro"/>
</dbReference>
<dbReference type="InterPro" id="IPR015267">
    <property type="entry name" value="PPP4R2"/>
</dbReference>
<dbReference type="PANTHER" id="PTHR16487:SF0">
    <property type="entry name" value="PROTEIN PHOSPHATASE 4 REGULATORY SUBUNIT 2-RELATED"/>
    <property type="match status" value="1"/>
</dbReference>
<dbReference type="GO" id="GO:0005737">
    <property type="term" value="C:cytoplasm"/>
    <property type="evidence" value="ECO:0007669"/>
    <property type="project" value="TreeGrafter"/>
</dbReference>
<feature type="compositionally biased region" description="Polar residues" evidence="2">
    <location>
        <begin position="505"/>
        <end position="516"/>
    </location>
</feature>
<reference evidence="3" key="1">
    <citation type="submission" date="2022-08" db="UniProtKB">
        <authorList>
            <consortium name="EnsemblMetazoa"/>
        </authorList>
    </citation>
    <scope>IDENTIFICATION</scope>
</reference>
<feature type="compositionally biased region" description="Low complexity" evidence="2">
    <location>
        <begin position="517"/>
        <end position="532"/>
    </location>
</feature>
<organism evidence="3">
    <name type="scientific">Anopheles coluzzii</name>
    <name type="common">African malaria mosquito</name>
    <dbReference type="NCBI Taxonomy" id="1518534"/>
    <lineage>
        <taxon>Eukaryota</taxon>
        <taxon>Metazoa</taxon>
        <taxon>Ecdysozoa</taxon>
        <taxon>Arthropoda</taxon>
        <taxon>Hexapoda</taxon>
        <taxon>Insecta</taxon>
        <taxon>Pterygota</taxon>
        <taxon>Neoptera</taxon>
        <taxon>Endopterygota</taxon>
        <taxon>Diptera</taxon>
        <taxon>Nematocera</taxon>
        <taxon>Culicoidea</taxon>
        <taxon>Culicidae</taxon>
        <taxon>Anophelinae</taxon>
        <taxon>Anopheles</taxon>
    </lineage>
</organism>
<dbReference type="PANTHER" id="PTHR16487">
    <property type="entry name" value="PPP4R2-RELATED PROTEIN"/>
    <property type="match status" value="1"/>
</dbReference>
<feature type="compositionally biased region" description="Polar residues" evidence="2">
    <location>
        <begin position="671"/>
        <end position="687"/>
    </location>
</feature>
<dbReference type="VEuPathDB" id="VectorBase:ACON2_029964"/>
<feature type="compositionally biased region" description="Low complexity" evidence="2">
    <location>
        <begin position="642"/>
        <end position="658"/>
    </location>
</feature>
<feature type="region of interest" description="Disordered" evidence="2">
    <location>
        <begin position="478"/>
        <end position="687"/>
    </location>
</feature>
<evidence type="ECO:0008006" key="4">
    <source>
        <dbReference type="Google" id="ProtNLM"/>
    </source>
</evidence>
<dbReference type="AlphaFoldDB" id="A0A8W7PSN8"/>
<evidence type="ECO:0000256" key="2">
    <source>
        <dbReference type="SAM" id="MobiDB-lite"/>
    </source>
</evidence>
<feature type="region of interest" description="Disordered" evidence="2">
    <location>
        <begin position="385"/>
        <end position="434"/>
    </location>
</feature>
<protein>
    <recommendedName>
        <fullName evidence="4">Serine/threonine-protein phosphatase 4 regulatory subunit 2</fullName>
    </recommendedName>
</protein>
<sequence length="687" mass="74328">LSTPGSRFDYPGLSPPPRMKGRLVRRAFAESAHTEQSERKKTTHTQGHARIFPSLLPLHLIPYGVPTTKRKKKCSMTMENQEEILLLLERFTKSKQKDIPRELEDYLNFVARTGDTLYRWVLVKPLFREKLVNVITDFHHNTPSIADIPQCPNVDPFNFERMKRALLERLDSFNSAPFTVQRICELLTEPRKQYTRIDKFMRAVEKNILVVSTQEPGRRRSDSENGDSLDSIVNGDLEVNVDIEMDNEQFHLEADALLPDSSDAVGSLHGSLDAPALDLVVAALLLPQMEPFHDDLELVQLLEDGLQQMLRVLHPLHQQLDRVQCLQLALRLALDVALQQHCSSTTVVSVRINSDEFSCCSDTCELIHWKIVSFVREEEITSARDDGISEAADKQREDGALEKAKDSSVEEEKPVDEAGGQSLPNQAASGEVAVEEQTAAPLDDGEPQAKMVKYADDAAPQEEKSNLCTSVIKADVHASGDDGDSAMKQAEDTVAHLDSTAAKPTDTTVGQSLTEQSATGGSSSAVATVVSGGADGESTVTDIAPVESSTPTGEEEKDGQEHSTGLQVETTVAAGVARDDPAVEQLVPEPAITEPTSTEVTSTNASEMELTTTATPQPASTDSSSSSSAAAPTSDELEMELATASGPAPAAPPTAAEAAVEEVDMAGGENDGSNGNGQPRTQNRTTM</sequence>
<feature type="compositionally biased region" description="Low complexity" evidence="2">
    <location>
        <begin position="611"/>
        <end position="634"/>
    </location>
</feature>
<feature type="compositionally biased region" description="Polar residues" evidence="2">
    <location>
        <begin position="594"/>
        <end position="610"/>
    </location>
</feature>
<dbReference type="EnsemblMetazoa" id="ACOM036900-RA">
    <property type="protein sequence ID" value="ACOM036900-PA.1"/>
    <property type="gene ID" value="ACOM036900"/>
</dbReference>
<feature type="compositionally biased region" description="Basic and acidic residues" evidence="2">
    <location>
        <begin position="385"/>
        <end position="416"/>
    </location>
</feature>
<dbReference type="GO" id="GO:0030289">
    <property type="term" value="C:protein phosphatase 4 complex"/>
    <property type="evidence" value="ECO:0007669"/>
    <property type="project" value="InterPro"/>
</dbReference>
<dbReference type="Proteomes" id="UP000075882">
    <property type="component" value="Unassembled WGS sequence"/>
</dbReference>